<dbReference type="Ensembl" id="ENSCPRT00005008339.1">
    <property type="protein sequence ID" value="ENSCPRP00005007117.1"/>
    <property type="gene ID" value="ENSCPRG00005005050.1"/>
</dbReference>
<reference evidence="2" key="2">
    <citation type="submission" date="2025-09" db="UniProtKB">
        <authorList>
            <consortium name="Ensembl"/>
        </authorList>
    </citation>
    <scope>IDENTIFICATION</scope>
</reference>
<dbReference type="GeneTree" id="ENSGT00940000155285"/>
<reference evidence="2" key="1">
    <citation type="submission" date="2025-08" db="UniProtKB">
        <authorList>
            <consortium name="Ensembl"/>
        </authorList>
    </citation>
    <scope>IDENTIFICATION</scope>
</reference>
<dbReference type="InterPro" id="IPR012682">
    <property type="entry name" value="Tscrpt_reg_Myc_N"/>
</dbReference>
<evidence type="ECO:0000313" key="2">
    <source>
        <dbReference type="Ensembl" id="ENSCPRP00005007117.1"/>
    </source>
</evidence>
<sequence length="198" mass="22430">MLLTTSLANKNYNYDCDLVQPYFYFEEEDESYYLVALQQGSKLQPPAPSEDIWKKFELLPTPTLSPSDQITCLSTANKLEIVRKLLCGSVVNHSFICNPSNKTFAKSIIIQGCTWFGFSEVLESQANFSLPFPGHLPQDWERNGDYLNYHDSLDSLRFSPSPEEGELVTKSLSKILPNYTVCPITYHQKSPISMSEPA</sequence>
<dbReference type="Pfam" id="PF01056">
    <property type="entry name" value="Myc_N"/>
    <property type="match status" value="1"/>
</dbReference>
<keyword evidence="3" id="KW-1185">Reference proteome</keyword>
<dbReference type="GO" id="GO:0003700">
    <property type="term" value="F:DNA-binding transcription factor activity"/>
    <property type="evidence" value="ECO:0007669"/>
    <property type="project" value="InterPro"/>
</dbReference>
<feature type="domain" description="Transcription regulator Myc N-terminal" evidence="1">
    <location>
        <begin position="4"/>
        <end position="120"/>
    </location>
</feature>
<protein>
    <recommendedName>
        <fullName evidence="1">Transcription regulator Myc N-terminal domain-containing protein</fullName>
    </recommendedName>
</protein>
<dbReference type="PRINTS" id="PR00044">
    <property type="entry name" value="LEUZIPPRMYC"/>
</dbReference>
<evidence type="ECO:0000313" key="3">
    <source>
        <dbReference type="Proteomes" id="UP000594220"/>
    </source>
</evidence>
<dbReference type="PANTHER" id="PTHR45851">
    <property type="entry name" value="MYC PROTO-ONCOGENE"/>
    <property type="match status" value="1"/>
</dbReference>
<dbReference type="InterPro" id="IPR050433">
    <property type="entry name" value="Myc_transcription_factors"/>
</dbReference>
<dbReference type="Proteomes" id="UP000594220">
    <property type="component" value="Unplaced"/>
</dbReference>
<proteinExistence type="predicted"/>
<dbReference type="InterPro" id="IPR002418">
    <property type="entry name" value="Tscrpt_reg_Myc"/>
</dbReference>
<dbReference type="AlphaFoldDB" id="A0A7M4ECK5"/>
<accession>A0A7M4ECK5</accession>
<name>A0A7M4ECK5_CROPO</name>
<evidence type="ECO:0000259" key="1">
    <source>
        <dbReference type="Pfam" id="PF01056"/>
    </source>
</evidence>
<organism evidence="2 3">
    <name type="scientific">Crocodylus porosus</name>
    <name type="common">Saltwater crocodile</name>
    <name type="synonym">Estuarine crocodile</name>
    <dbReference type="NCBI Taxonomy" id="8502"/>
    <lineage>
        <taxon>Eukaryota</taxon>
        <taxon>Metazoa</taxon>
        <taxon>Chordata</taxon>
        <taxon>Craniata</taxon>
        <taxon>Vertebrata</taxon>
        <taxon>Euteleostomi</taxon>
        <taxon>Archelosauria</taxon>
        <taxon>Archosauria</taxon>
        <taxon>Crocodylia</taxon>
        <taxon>Longirostres</taxon>
        <taxon>Crocodylidae</taxon>
        <taxon>Crocodylus</taxon>
    </lineage>
</organism>